<comment type="catalytic activity">
    <reaction evidence="1">
        <text>ATP + H2O = AMP + diphosphate + H(+)</text>
        <dbReference type="Rhea" id="RHEA:14245"/>
        <dbReference type="ChEBI" id="CHEBI:15377"/>
        <dbReference type="ChEBI" id="CHEBI:15378"/>
        <dbReference type="ChEBI" id="CHEBI:30616"/>
        <dbReference type="ChEBI" id="CHEBI:33019"/>
        <dbReference type="ChEBI" id="CHEBI:456215"/>
        <dbReference type="EC" id="3.6.1.8"/>
    </reaction>
</comment>
<dbReference type="InterPro" id="IPR048011">
    <property type="entry name" value="NTP-PPase_MazG-like_C"/>
</dbReference>
<evidence type="ECO:0000256" key="4">
    <source>
        <dbReference type="ARBA" id="ARBA00074799"/>
    </source>
</evidence>
<dbReference type="PANTHER" id="PTHR30522">
    <property type="entry name" value="NUCLEOSIDE TRIPHOSPHATE PYROPHOSPHOHYDROLASE"/>
    <property type="match status" value="1"/>
</dbReference>
<proteinExistence type="inferred from homology"/>
<reference evidence="6 7" key="1">
    <citation type="submission" date="2007-01" db="EMBL/GenBank/DDBJ databases">
        <title>Complete sequence of Psychromonas ingrahamii 37.</title>
        <authorList>
            <consortium name="US DOE Joint Genome Institute"/>
            <person name="Copeland A."/>
            <person name="Lucas S."/>
            <person name="Lapidus A."/>
            <person name="Barry K."/>
            <person name="Detter J.C."/>
            <person name="Glavina del Rio T."/>
            <person name="Hammon N."/>
            <person name="Israni S."/>
            <person name="Dalin E."/>
            <person name="Tice H."/>
            <person name="Pitluck S."/>
            <person name="Thompson L.S."/>
            <person name="Brettin T."/>
            <person name="Bruce D."/>
            <person name="Han C."/>
            <person name="Tapia R."/>
            <person name="Schmutz J."/>
            <person name="Larimer F."/>
            <person name="Land M."/>
            <person name="Hauser L."/>
            <person name="Kyrpides N."/>
            <person name="Ivanova N."/>
            <person name="Staley J."/>
            <person name="Richardson P."/>
        </authorList>
    </citation>
    <scope>NUCLEOTIDE SEQUENCE [LARGE SCALE GENOMIC DNA]</scope>
    <source>
        <strain evidence="6 7">37</strain>
    </source>
</reference>
<dbReference type="GO" id="GO:0046052">
    <property type="term" value="P:UTP catabolic process"/>
    <property type="evidence" value="ECO:0007669"/>
    <property type="project" value="TreeGrafter"/>
</dbReference>
<evidence type="ECO:0000313" key="6">
    <source>
        <dbReference type="EMBL" id="ABM02518.1"/>
    </source>
</evidence>
<dbReference type="OrthoDB" id="9808939at2"/>
<feature type="domain" description="NTP pyrophosphohydrolase MazG-like" evidence="5">
    <location>
        <begin position="175"/>
        <end position="237"/>
    </location>
</feature>
<dbReference type="Proteomes" id="UP000000639">
    <property type="component" value="Chromosome"/>
</dbReference>
<dbReference type="KEGG" id="pin:Ping_0665"/>
<dbReference type="InterPro" id="IPR048015">
    <property type="entry name" value="NTP-PPase_MazG-like_N"/>
</dbReference>
<evidence type="ECO:0000259" key="5">
    <source>
        <dbReference type="Pfam" id="PF03819"/>
    </source>
</evidence>
<dbReference type="PANTHER" id="PTHR30522:SF0">
    <property type="entry name" value="NUCLEOSIDE TRIPHOSPHATE PYROPHOSPHOHYDROLASE"/>
    <property type="match status" value="1"/>
</dbReference>
<dbReference type="GO" id="GO:0046047">
    <property type="term" value="P:TTP catabolic process"/>
    <property type="evidence" value="ECO:0007669"/>
    <property type="project" value="TreeGrafter"/>
</dbReference>
<evidence type="ECO:0000313" key="7">
    <source>
        <dbReference type="Proteomes" id="UP000000639"/>
    </source>
</evidence>
<dbReference type="AlphaFoldDB" id="A1SSQ3"/>
<dbReference type="FunFam" id="1.10.287.1080:FF:000003">
    <property type="entry name" value="Nucleoside triphosphate pyrophosphohydrolase"/>
    <property type="match status" value="1"/>
</dbReference>
<dbReference type="InterPro" id="IPR004518">
    <property type="entry name" value="MazG-like_dom"/>
</dbReference>
<name>A1SSQ3_PSYIN</name>
<keyword evidence="7" id="KW-1185">Reference proteome</keyword>
<dbReference type="eggNOG" id="COG3956">
    <property type="taxonomic scope" value="Bacteria"/>
</dbReference>
<dbReference type="GO" id="GO:0006950">
    <property type="term" value="P:response to stress"/>
    <property type="evidence" value="ECO:0007669"/>
    <property type="project" value="UniProtKB-ARBA"/>
</dbReference>
<comment type="similarity">
    <text evidence="2">Belongs to the nucleoside triphosphate pyrophosphohydrolase family.</text>
</comment>
<dbReference type="RefSeq" id="WP_011769077.1">
    <property type="nucleotide sequence ID" value="NC_008709.1"/>
</dbReference>
<dbReference type="STRING" id="357804.Ping_0665"/>
<dbReference type="CDD" id="cd11528">
    <property type="entry name" value="NTP-PPase_MazG_Nterm"/>
    <property type="match status" value="1"/>
</dbReference>
<organism evidence="6 7">
    <name type="scientific">Psychromonas ingrahamii (strain DSM 17664 / CCUG 51855 / 37)</name>
    <dbReference type="NCBI Taxonomy" id="357804"/>
    <lineage>
        <taxon>Bacteria</taxon>
        <taxon>Pseudomonadati</taxon>
        <taxon>Pseudomonadota</taxon>
        <taxon>Gammaproteobacteria</taxon>
        <taxon>Alteromonadales</taxon>
        <taxon>Psychromonadaceae</taxon>
        <taxon>Psychromonas</taxon>
    </lineage>
</organism>
<dbReference type="Gene3D" id="1.10.287.1080">
    <property type="entry name" value="MazG-like"/>
    <property type="match status" value="2"/>
</dbReference>
<evidence type="ECO:0000256" key="1">
    <source>
        <dbReference type="ARBA" id="ARBA00052141"/>
    </source>
</evidence>
<dbReference type="SUPFAM" id="SSF101386">
    <property type="entry name" value="all-alpha NTP pyrophosphatases"/>
    <property type="match status" value="2"/>
</dbReference>
<dbReference type="GO" id="GO:0006203">
    <property type="term" value="P:dGTP catabolic process"/>
    <property type="evidence" value="ECO:0007669"/>
    <property type="project" value="TreeGrafter"/>
</dbReference>
<dbReference type="NCBIfam" id="TIGR00444">
    <property type="entry name" value="mazG"/>
    <property type="match status" value="1"/>
</dbReference>
<dbReference type="EC" id="3.6.1.8" evidence="3"/>
<dbReference type="NCBIfam" id="NF007113">
    <property type="entry name" value="PRK09562.1"/>
    <property type="match status" value="1"/>
</dbReference>
<dbReference type="GO" id="GO:0046081">
    <property type="term" value="P:dUTP catabolic process"/>
    <property type="evidence" value="ECO:0007669"/>
    <property type="project" value="TreeGrafter"/>
</dbReference>
<dbReference type="HOGENOM" id="CLU_038356_0_1_6"/>
<sequence>MPTANLQPLLKIMEQLRDPENGCPWDNKQTFDSIVSHTIEEAYEVADAIKLKDFDELKGELGDLLFQVVFYAQMAKEQGLFEFNDIIEAISEKLIRRHPHVFAKAEFASEDAIHANWEAEKDKERAAKALSENKSDSLLDNIPLSLPALNRAYKIQKRCASVGFDWDSLPPVVDKIYEEIDEVLVEVKRDDLSEQQQQARIEEELGDLLFANVNLVRHLKCNPEQVLRQANSKFEKRFRLVELAVLKQGKKMQDCTIDELDAVWEQVKKQQG</sequence>
<dbReference type="EMBL" id="CP000510">
    <property type="protein sequence ID" value="ABM02518.1"/>
    <property type="molecule type" value="Genomic_DNA"/>
</dbReference>
<protein>
    <recommendedName>
        <fullName evidence="4">Nucleoside triphosphate pyrophosphohydrolase</fullName>
        <ecNumber evidence="3">3.6.1.8</ecNumber>
    </recommendedName>
</protein>
<dbReference type="FunFam" id="1.10.287.1080:FF:000001">
    <property type="entry name" value="Nucleoside triphosphate pyrophosphohydrolase"/>
    <property type="match status" value="1"/>
</dbReference>
<evidence type="ECO:0000256" key="3">
    <source>
        <dbReference type="ARBA" id="ARBA00066372"/>
    </source>
</evidence>
<evidence type="ECO:0000256" key="2">
    <source>
        <dbReference type="ARBA" id="ARBA00061115"/>
    </source>
</evidence>
<dbReference type="GO" id="GO:0047693">
    <property type="term" value="F:ATP diphosphatase activity"/>
    <property type="evidence" value="ECO:0007669"/>
    <property type="project" value="UniProtKB-EC"/>
</dbReference>
<feature type="domain" description="NTP pyrophosphohydrolase MazG-like" evidence="5">
    <location>
        <begin position="29"/>
        <end position="102"/>
    </location>
</feature>
<dbReference type="InterPro" id="IPR011551">
    <property type="entry name" value="NTP_PyrPHydrolase_MazG"/>
</dbReference>
<dbReference type="Pfam" id="PF03819">
    <property type="entry name" value="MazG"/>
    <property type="match status" value="2"/>
</dbReference>
<dbReference type="GO" id="GO:0046061">
    <property type="term" value="P:dATP catabolic process"/>
    <property type="evidence" value="ECO:0007669"/>
    <property type="project" value="TreeGrafter"/>
</dbReference>
<dbReference type="GO" id="GO:0046076">
    <property type="term" value="P:dTTP catabolic process"/>
    <property type="evidence" value="ECO:0007669"/>
    <property type="project" value="TreeGrafter"/>
</dbReference>
<accession>A1SSQ3</accession>
<gene>
    <name evidence="6" type="ordered locus">Ping_0665</name>
</gene>
<dbReference type="CDD" id="cd11529">
    <property type="entry name" value="NTP-PPase_MazG_Cterm"/>
    <property type="match status" value="1"/>
</dbReference>